<name>A0A0F8W5V3_9ZZZZ</name>
<dbReference type="EMBL" id="LAZR01067268">
    <property type="protein sequence ID" value="KKK51933.1"/>
    <property type="molecule type" value="Genomic_DNA"/>
</dbReference>
<gene>
    <name evidence="1" type="ORF">LCGC14_3110010</name>
</gene>
<protein>
    <submittedName>
        <fullName evidence="1">Uncharacterized protein</fullName>
    </submittedName>
</protein>
<feature type="non-terminal residue" evidence="1">
    <location>
        <position position="65"/>
    </location>
</feature>
<reference evidence="1" key="1">
    <citation type="journal article" date="2015" name="Nature">
        <title>Complex archaea that bridge the gap between prokaryotes and eukaryotes.</title>
        <authorList>
            <person name="Spang A."/>
            <person name="Saw J.H."/>
            <person name="Jorgensen S.L."/>
            <person name="Zaremba-Niedzwiedzka K."/>
            <person name="Martijn J."/>
            <person name="Lind A.E."/>
            <person name="van Eijk R."/>
            <person name="Schleper C."/>
            <person name="Guy L."/>
            <person name="Ettema T.J."/>
        </authorList>
    </citation>
    <scope>NUCLEOTIDE SEQUENCE</scope>
</reference>
<dbReference type="AlphaFoldDB" id="A0A0F8W5V3"/>
<proteinExistence type="predicted"/>
<organism evidence="1">
    <name type="scientific">marine sediment metagenome</name>
    <dbReference type="NCBI Taxonomy" id="412755"/>
    <lineage>
        <taxon>unclassified sequences</taxon>
        <taxon>metagenomes</taxon>
        <taxon>ecological metagenomes</taxon>
    </lineage>
</organism>
<evidence type="ECO:0000313" key="1">
    <source>
        <dbReference type="EMBL" id="KKK51933.1"/>
    </source>
</evidence>
<accession>A0A0F8W5V3</accession>
<sequence>MTTKKVDVHNLEKISLLTPEMRTLLVQKAGVDSIEMLISVSNDSVGKSDLMKLFGIEHDEMERIV</sequence>
<comment type="caution">
    <text evidence="1">The sequence shown here is derived from an EMBL/GenBank/DDBJ whole genome shotgun (WGS) entry which is preliminary data.</text>
</comment>